<protein>
    <submittedName>
        <fullName evidence="2">Pyruvate dehydrogenase E1 component</fullName>
    </submittedName>
</protein>
<dbReference type="GeneID" id="300210002"/>
<evidence type="ECO:0000313" key="3">
    <source>
        <dbReference type="Proteomes" id="UP000199524"/>
    </source>
</evidence>
<keyword evidence="2" id="KW-0670">Pyruvate</keyword>
<dbReference type="EMBL" id="LT629777">
    <property type="protein sequence ID" value="SDT34335.1"/>
    <property type="molecule type" value="Genomic_DNA"/>
</dbReference>
<dbReference type="Proteomes" id="UP000199524">
    <property type="component" value="Chromosome I"/>
</dbReference>
<evidence type="ECO:0000259" key="1">
    <source>
        <dbReference type="Pfam" id="PF22613"/>
    </source>
</evidence>
<dbReference type="Gene3D" id="3.40.50.920">
    <property type="match status" value="1"/>
</dbReference>
<keyword evidence="3" id="KW-1185">Reference proteome</keyword>
<dbReference type="RefSeq" id="WP_090210056.1">
    <property type="nucleotide sequence ID" value="NZ_LT629777.1"/>
</dbReference>
<proteinExistence type="predicted"/>
<dbReference type="InterPro" id="IPR009014">
    <property type="entry name" value="Transketo_C/PFOR_II"/>
</dbReference>
<dbReference type="PANTHER" id="PTHR43825">
    <property type="entry name" value="PYRUVATE DEHYDROGENASE E1 COMPONENT"/>
    <property type="match status" value="1"/>
</dbReference>
<name>A0A1H1ZKL7_9PSED</name>
<dbReference type="InterPro" id="IPR055152">
    <property type="entry name" value="Transketolase-like_C_2"/>
</dbReference>
<dbReference type="InterPro" id="IPR051157">
    <property type="entry name" value="PDH/Transketolase"/>
</dbReference>
<dbReference type="AlphaFoldDB" id="A0A1H1ZKL7"/>
<dbReference type="PANTHER" id="PTHR43825:SF3">
    <property type="entry name" value="PYRUVATE DEHYDROGENASE E1 COMPONENT"/>
    <property type="match status" value="1"/>
</dbReference>
<feature type="domain" description="Transketolase-like C-terminal" evidence="1">
    <location>
        <begin position="199"/>
        <end position="304"/>
    </location>
</feature>
<dbReference type="SUPFAM" id="SSF52922">
    <property type="entry name" value="TK C-terminal domain-like"/>
    <property type="match status" value="1"/>
</dbReference>
<reference evidence="3" key="1">
    <citation type="submission" date="2016-10" db="EMBL/GenBank/DDBJ databases">
        <authorList>
            <person name="Varghese N."/>
            <person name="Submissions S."/>
        </authorList>
    </citation>
    <scope>NUCLEOTIDE SEQUENCE [LARGE SCALE GENOMIC DNA]</scope>
    <source>
        <strain evidence="3">ATCC 23835</strain>
    </source>
</reference>
<evidence type="ECO:0000313" key="2">
    <source>
        <dbReference type="EMBL" id="SDT34335.1"/>
    </source>
</evidence>
<gene>
    <name evidence="2" type="ORF">SAMN05216598_5146</name>
</gene>
<accession>A0A1H1ZKL7</accession>
<dbReference type="PROSITE" id="PS51257">
    <property type="entry name" value="PROKAR_LIPOPROTEIN"/>
    <property type="match status" value="1"/>
</dbReference>
<dbReference type="Pfam" id="PF22613">
    <property type="entry name" value="Transketolase_C_1"/>
    <property type="match status" value="1"/>
</dbReference>
<organism evidence="2 3">
    <name type="scientific">Pseudomonas asplenii</name>
    <dbReference type="NCBI Taxonomy" id="53407"/>
    <lineage>
        <taxon>Bacteria</taxon>
        <taxon>Pseudomonadati</taxon>
        <taxon>Pseudomonadota</taxon>
        <taxon>Gammaproteobacteria</taxon>
        <taxon>Pseudomonadales</taxon>
        <taxon>Pseudomonadaceae</taxon>
        <taxon>Pseudomonas</taxon>
    </lineage>
</organism>
<sequence length="356" mass="39332">MDNLRLYRTASTGSAALACIKRIERSYAEGVGTQCSPLFTIVDLIRRLEKDSATNNQFWMINERPNDTLGGTAISAWPLWFSEQARNDERPLFYMTQSTTSAHISMLTSQTAQRGIILNDIESSPSRWAKGAHPWLPLWLASNRQCTPFDPACGDEARAILVGALHEKYVEGASGFCYMTLHDEPGDGLVCDRTQAHLGMYRLSTPASGTQQVRLLGAGLILREVRAAADLLRHDWGIDAEVWSCPSYTKLARDAESHSRLKWLRRGESREHCHLHNCLNTSDTPVVAVTGYAEFVAAQLASHVTASFTALGADSLEPTQRLGQHWIVVTALRALAADKHIKASLVGEALKRYDLG</sequence>